<keyword evidence="8" id="KW-0902">Two-component regulatory system</keyword>
<dbReference type="AlphaFoldDB" id="A0A3M9XUP7"/>
<gene>
    <name evidence="12" type="ORF">D1O30_14430</name>
</gene>
<name>A0A3M9XUP7_9HYPH</name>
<organism evidence="12 13">
    <name type="scientific">Methylocystis hirsuta</name>
    <dbReference type="NCBI Taxonomy" id="369798"/>
    <lineage>
        <taxon>Bacteria</taxon>
        <taxon>Pseudomonadati</taxon>
        <taxon>Pseudomonadota</taxon>
        <taxon>Alphaproteobacteria</taxon>
        <taxon>Hyphomicrobiales</taxon>
        <taxon>Methylocystaceae</taxon>
        <taxon>Methylocystis</taxon>
    </lineage>
</organism>
<dbReference type="Pfam" id="PF00512">
    <property type="entry name" value="HisKA"/>
    <property type="match status" value="1"/>
</dbReference>
<dbReference type="InterPro" id="IPR013656">
    <property type="entry name" value="PAS_4"/>
</dbReference>
<dbReference type="InterPro" id="IPR003661">
    <property type="entry name" value="HisK_dim/P_dom"/>
</dbReference>
<evidence type="ECO:0000256" key="6">
    <source>
        <dbReference type="ARBA" id="ARBA00022777"/>
    </source>
</evidence>
<comment type="caution">
    <text evidence="12">The sequence shown here is derived from an EMBL/GenBank/DDBJ whole genome shotgun (WGS) entry which is preliminary data.</text>
</comment>
<dbReference type="PRINTS" id="PR00344">
    <property type="entry name" value="BCTRLSENSOR"/>
</dbReference>
<evidence type="ECO:0000259" key="9">
    <source>
        <dbReference type="PROSITE" id="PS50109"/>
    </source>
</evidence>
<dbReference type="NCBIfam" id="TIGR00229">
    <property type="entry name" value="sensory_box"/>
    <property type="match status" value="1"/>
</dbReference>
<dbReference type="GO" id="GO:0000155">
    <property type="term" value="F:phosphorelay sensor kinase activity"/>
    <property type="evidence" value="ECO:0007669"/>
    <property type="project" value="InterPro"/>
</dbReference>
<dbReference type="PROSITE" id="PS50113">
    <property type="entry name" value="PAC"/>
    <property type="match status" value="1"/>
</dbReference>
<dbReference type="SMART" id="SM00086">
    <property type="entry name" value="PAC"/>
    <property type="match status" value="1"/>
</dbReference>
<dbReference type="Pfam" id="PF08448">
    <property type="entry name" value="PAS_4"/>
    <property type="match status" value="1"/>
</dbReference>
<protein>
    <recommendedName>
        <fullName evidence="2">histidine kinase</fullName>
        <ecNumber evidence="2">2.7.13.3</ecNumber>
    </recommendedName>
</protein>
<dbReference type="InterPro" id="IPR000014">
    <property type="entry name" value="PAS"/>
</dbReference>
<dbReference type="CDD" id="cd00130">
    <property type="entry name" value="PAS"/>
    <property type="match status" value="1"/>
</dbReference>
<evidence type="ECO:0000313" key="13">
    <source>
        <dbReference type="Proteomes" id="UP000268623"/>
    </source>
</evidence>
<dbReference type="EC" id="2.7.13.3" evidence="2"/>
<dbReference type="RefSeq" id="WP_123176518.1">
    <property type="nucleotide sequence ID" value="NZ_QWDD01000001.1"/>
</dbReference>
<dbReference type="InterPro" id="IPR001610">
    <property type="entry name" value="PAC"/>
</dbReference>
<accession>A0A3M9XUP7</accession>
<evidence type="ECO:0000256" key="4">
    <source>
        <dbReference type="ARBA" id="ARBA00022679"/>
    </source>
</evidence>
<dbReference type="InterPro" id="IPR005467">
    <property type="entry name" value="His_kinase_dom"/>
</dbReference>
<dbReference type="InterPro" id="IPR003594">
    <property type="entry name" value="HATPase_dom"/>
</dbReference>
<evidence type="ECO:0000259" key="11">
    <source>
        <dbReference type="PROSITE" id="PS50113"/>
    </source>
</evidence>
<dbReference type="InterPro" id="IPR004358">
    <property type="entry name" value="Sig_transdc_His_kin-like_C"/>
</dbReference>
<dbReference type="Gene3D" id="1.10.287.130">
    <property type="match status" value="1"/>
</dbReference>
<dbReference type="PROSITE" id="PS50112">
    <property type="entry name" value="PAS"/>
    <property type="match status" value="1"/>
</dbReference>
<dbReference type="InterPro" id="IPR013767">
    <property type="entry name" value="PAS_fold"/>
</dbReference>
<dbReference type="Gene3D" id="3.30.450.20">
    <property type="entry name" value="PAS domain"/>
    <property type="match status" value="2"/>
</dbReference>
<evidence type="ECO:0000256" key="2">
    <source>
        <dbReference type="ARBA" id="ARBA00012438"/>
    </source>
</evidence>
<dbReference type="SUPFAM" id="SSF55874">
    <property type="entry name" value="ATPase domain of HSP90 chaperone/DNA topoisomerase II/histidine kinase"/>
    <property type="match status" value="1"/>
</dbReference>
<dbReference type="Pfam" id="PF02518">
    <property type="entry name" value="HATPase_c"/>
    <property type="match status" value="1"/>
</dbReference>
<dbReference type="GO" id="GO:0005524">
    <property type="term" value="F:ATP binding"/>
    <property type="evidence" value="ECO:0007669"/>
    <property type="project" value="UniProtKB-KW"/>
</dbReference>
<dbReference type="InterPro" id="IPR035965">
    <property type="entry name" value="PAS-like_dom_sf"/>
</dbReference>
<dbReference type="InterPro" id="IPR036097">
    <property type="entry name" value="HisK_dim/P_sf"/>
</dbReference>
<dbReference type="Pfam" id="PF00989">
    <property type="entry name" value="PAS"/>
    <property type="match status" value="1"/>
</dbReference>
<evidence type="ECO:0000256" key="1">
    <source>
        <dbReference type="ARBA" id="ARBA00000085"/>
    </source>
</evidence>
<dbReference type="OrthoDB" id="226486at2"/>
<evidence type="ECO:0000313" key="12">
    <source>
        <dbReference type="EMBL" id="RNJ50600.1"/>
    </source>
</evidence>
<dbReference type="EMBL" id="QWDD01000001">
    <property type="protein sequence ID" value="RNJ50600.1"/>
    <property type="molecule type" value="Genomic_DNA"/>
</dbReference>
<evidence type="ECO:0000259" key="10">
    <source>
        <dbReference type="PROSITE" id="PS50112"/>
    </source>
</evidence>
<dbReference type="PROSITE" id="PS50109">
    <property type="entry name" value="HIS_KIN"/>
    <property type="match status" value="1"/>
</dbReference>
<evidence type="ECO:0000256" key="3">
    <source>
        <dbReference type="ARBA" id="ARBA00022553"/>
    </source>
</evidence>
<keyword evidence="13" id="KW-1185">Reference proteome</keyword>
<feature type="domain" description="PAC" evidence="11">
    <location>
        <begin position="208"/>
        <end position="260"/>
    </location>
</feature>
<dbReference type="SMART" id="SM00091">
    <property type="entry name" value="PAS"/>
    <property type="match status" value="2"/>
</dbReference>
<proteinExistence type="predicted"/>
<dbReference type="PANTHER" id="PTHR43065:SF10">
    <property type="entry name" value="PEROXIDE STRESS-ACTIVATED HISTIDINE KINASE MAK3"/>
    <property type="match status" value="1"/>
</dbReference>
<sequence length="492" mass="53998">MFLATLDYESFFHAVMATIPSSILILDERLAVLSVNNNFLEKSRGVLSLTLGRRLHEIFPAAFQDTALDHQIRDVIATGRTLHRQRMTYRAPGVSLRTYSYSICPLQLQRGRRGAILVMDDVTDLLQLGEEVRRMQLHLASVVESAGDLIVSTDPQGAIMTWNTAAEKSTGYTHVEVRNSKLADHIEEPQNQDVEACYRGIAEIDDRRSVEWPMRCRNGESIPVSWRLSRMTDDTGKVTGVVVVGRNLVEQRAMEAQIHQGEKLAALGMVIGGIAHEIRNPLGVSSAAAQLMKGRIATPILLGECIDKVIGGIDRASLVVESLLRFARPGPISETTKVNVLDMLKNALMFASGEAAAGTAIEWKLPFIADSLYAEGVQNLLELVIINFVLNAFQAMPSGGRLTIAVRREGAEIIIEISDTGPGIPEAHVSKIFDPFFTTRSDSRRSGLGLSVSHSIVRQHGGSVTVRSSPHEGTTFIVHIPVARDRDMHAEE</sequence>
<evidence type="ECO:0000256" key="5">
    <source>
        <dbReference type="ARBA" id="ARBA00022741"/>
    </source>
</evidence>
<dbReference type="SMART" id="SM00388">
    <property type="entry name" value="HisKA"/>
    <property type="match status" value="1"/>
</dbReference>
<keyword evidence="3" id="KW-0597">Phosphoprotein</keyword>
<dbReference type="PANTHER" id="PTHR43065">
    <property type="entry name" value="SENSOR HISTIDINE KINASE"/>
    <property type="match status" value="1"/>
</dbReference>
<keyword evidence="5" id="KW-0547">Nucleotide-binding</keyword>
<dbReference type="InterPro" id="IPR036890">
    <property type="entry name" value="HATPase_C_sf"/>
</dbReference>
<dbReference type="Gene3D" id="3.30.565.10">
    <property type="entry name" value="Histidine kinase-like ATPase, C-terminal domain"/>
    <property type="match status" value="1"/>
</dbReference>
<dbReference type="CDD" id="cd00075">
    <property type="entry name" value="HATPase"/>
    <property type="match status" value="1"/>
</dbReference>
<evidence type="ECO:0000256" key="7">
    <source>
        <dbReference type="ARBA" id="ARBA00022840"/>
    </source>
</evidence>
<dbReference type="SUPFAM" id="SSF47384">
    <property type="entry name" value="Homodimeric domain of signal transducing histidine kinase"/>
    <property type="match status" value="1"/>
</dbReference>
<reference evidence="12 13" key="1">
    <citation type="submission" date="2018-08" db="EMBL/GenBank/DDBJ databases">
        <title>Genome sequence of Methylocystis hirsuta CSC1, a methanotroph able to accumulate PHAs.</title>
        <authorList>
            <person name="Bordel S."/>
            <person name="Rodriguez E."/>
            <person name="Gancedo J."/>
            <person name="Munoz R."/>
        </authorList>
    </citation>
    <scope>NUCLEOTIDE SEQUENCE [LARGE SCALE GENOMIC DNA]</scope>
    <source>
        <strain evidence="12 13">CSC1</strain>
    </source>
</reference>
<keyword evidence="6" id="KW-0418">Kinase</keyword>
<feature type="domain" description="PAS" evidence="10">
    <location>
        <begin position="135"/>
        <end position="193"/>
    </location>
</feature>
<dbReference type="GO" id="GO:0006355">
    <property type="term" value="P:regulation of DNA-templated transcription"/>
    <property type="evidence" value="ECO:0007669"/>
    <property type="project" value="InterPro"/>
</dbReference>
<evidence type="ECO:0000256" key="8">
    <source>
        <dbReference type="ARBA" id="ARBA00023012"/>
    </source>
</evidence>
<dbReference type="SUPFAM" id="SSF55785">
    <property type="entry name" value="PYP-like sensor domain (PAS domain)"/>
    <property type="match status" value="2"/>
</dbReference>
<feature type="domain" description="Histidine kinase" evidence="9">
    <location>
        <begin position="273"/>
        <end position="484"/>
    </location>
</feature>
<dbReference type="CDD" id="cd00082">
    <property type="entry name" value="HisKA"/>
    <property type="match status" value="1"/>
</dbReference>
<comment type="catalytic activity">
    <reaction evidence="1">
        <text>ATP + protein L-histidine = ADP + protein N-phospho-L-histidine.</text>
        <dbReference type="EC" id="2.7.13.3"/>
    </reaction>
</comment>
<dbReference type="SMART" id="SM00387">
    <property type="entry name" value="HATPase_c"/>
    <property type="match status" value="1"/>
</dbReference>
<keyword evidence="7" id="KW-0067">ATP-binding</keyword>
<dbReference type="Proteomes" id="UP000268623">
    <property type="component" value="Unassembled WGS sequence"/>
</dbReference>
<keyword evidence="4" id="KW-0808">Transferase</keyword>
<dbReference type="InterPro" id="IPR000700">
    <property type="entry name" value="PAS-assoc_C"/>
</dbReference>